<dbReference type="SUPFAM" id="SSF88874">
    <property type="entry name" value="Receptor-binding domain of short tail fibre protein gp12"/>
    <property type="match status" value="1"/>
</dbReference>
<dbReference type="OrthoDB" id="9810174at2"/>
<dbReference type="AlphaFoldDB" id="A0A0F4V7Z1"/>
<name>A0A0F4V7Z1_PSEFL</name>
<protein>
    <recommendedName>
        <fullName evidence="4">Phage tail protein</fullName>
    </recommendedName>
</protein>
<accession>A0A0F4V7Z1</accession>
<dbReference type="Proteomes" id="UP000033400">
    <property type="component" value="Unassembled WGS sequence"/>
</dbReference>
<dbReference type="PATRIC" id="fig|294.133.peg.2750"/>
<sequence>MDYPKSLPGVGLVNGQFVDENPVTGTPGSLIPSTWGNAVTSEMLNVIAAAGMAPSEVDLTQLLKAIGTLGQSAASSFAIDTGTANTYVCNFTPAITARVEGQTLRFKVKTANTGACTINDGLGGVAMVGGAHSALRGGELVANGDAWVQWNSSIGGGAYILLFCTGAAEQIAPATQSQHAAQLGQITGSVTSISADTTLTAAQKGLVIIDATASNRTITLPTANTALGVTDFIVRRLDNTTNTLVVTASGTDKIKFHTHLNAAGYSFLVLMGACDYWHLRSDGAGSWWPVSRYDGTPLGRSVLETTSSLSPGGYGAMNGALFTRAAFPWLWDHAQQSGMLTTEAARAGMEGGWTSGDGATTFRCPDVRGRFQRSADETAAIDPNRAAGSSQASQLGSHNHSLPGGGTFGTTMMGGGTNNYAQWVAGASGFAGGSETRPINIAYPGRIKLI</sequence>
<organism evidence="2 3">
    <name type="scientific">Pseudomonas fluorescens</name>
    <dbReference type="NCBI Taxonomy" id="294"/>
    <lineage>
        <taxon>Bacteria</taxon>
        <taxon>Pseudomonadati</taxon>
        <taxon>Pseudomonadota</taxon>
        <taxon>Gammaproteobacteria</taxon>
        <taxon>Pseudomonadales</taxon>
        <taxon>Pseudomonadaceae</taxon>
        <taxon>Pseudomonas</taxon>
    </lineage>
</organism>
<evidence type="ECO:0000256" key="1">
    <source>
        <dbReference type="SAM" id="MobiDB-lite"/>
    </source>
</evidence>
<reference evidence="2 3" key="1">
    <citation type="submission" date="2015-03" db="EMBL/GenBank/DDBJ databases">
        <title>Comparative genomics of Pseudomonas insights into diversity of traits involved in vanlence and defense.</title>
        <authorList>
            <person name="Qin Y."/>
        </authorList>
    </citation>
    <scope>NUCLEOTIDE SEQUENCE [LARGE SCALE GENOMIC DNA]</scope>
    <source>
        <strain evidence="2 3">H24</strain>
    </source>
</reference>
<dbReference type="EMBL" id="LACH01000033">
    <property type="protein sequence ID" value="KJZ64869.1"/>
    <property type="molecule type" value="Genomic_DNA"/>
</dbReference>
<evidence type="ECO:0000313" key="2">
    <source>
        <dbReference type="EMBL" id="KJZ64869.1"/>
    </source>
</evidence>
<gene>
    <name evidence="2" type="ORF">VD17_15755</name>
</gene>
<evidence type="ECO:0000313" key="3">
    <source>
        <dbReference type="Proteomes" id="UP000033400"/>
    </source>
</evidence>
<proteinExistence type="predicted"/>
<feature type="region of interest" description="Disordered" evidence="1">
    <location>
        <begin position="377"/>
        <end position="406"/>
    </location>
</feature>
<feature type="compositionally biased region" description="Low complexity" evidence="1">
    <location>
        <begin position="386"/>
        <end position="397"/>
    </location>
</feature>
<dbReference type="RefSeq" id="WP_046054596.1">
    <property type="nucleotide sequence ID" value="NZ_LACH01000033.1"/>
</dbReference>
<comment type="caution">
    <text evidence="2">The sequence shown here is derived from an EMBL/GenBank/DDBJ whole genome shotgun (WGS) entry which is preliminary data.</text>
</comment>
<evidence type="ECO:0008006" key="4">
    <source>
        <dbReference type="Google" id="ProtNLM"/>
    </source>
</evidence>